<proteinExistence type="predicted"/>
<dbReference type="InParanoid" id="E2B0K1"/>
<accession>E2B0K1</accession>
<organism evidence="2">
    <name type="scientific">Camponotus floridanus</name>
    <name type="common">Florida carpenter ant</name>
    <dbReference type="NCBI Taxonomy" id="104421"/>
    <lineage>
        <taxon>Eukaryota</taxon>
        <taxon>Metazoa</taxon>
        <taxon>Ecdysozoa</taxon>
        <taxon>Arthropoda</taxon>
        <taxon>Hexapoda</taxon>
        <taxon>Insecta</taxon>
        <taxon>Pterygota</taxon>
        <taxon>Neoptera</taxon>
        <taxon>Endopterygota</taxon>
        <taxon>Hymenoptera</taxon>
        <taxon>Apocrita</taxon>
        <taxon>Aculeata</taxon>
        <taxon>Formicoidea</taxon>
        <taxon>Formicidae</taxon>
        <taxon>Formicinae</taxon>
        <taxon>Camponotus</taxon>
    </lineage>
</organism>
<protein>
    <submittedName>
        <fullName evidence="1">Uncharacterized protein</fullName>
    </submittedName>
</protein>
<reference evidence="1 2" key="1">
    <citation type="journal article" date="2010" name="Science">
        <title>Genomic comparison of the ants Camponotus floridanus and Harpegnathos saltator.</title>
        <authorList>
            <person name="Bonasio R."/>
            <person name="Zhang G."/>
            <person name="Ye C."/>
            <person name="Mutti N.S."/>
            <person name="Fang X."/>
            <person name="Qin N."/>
            <person name="Donahue G."/>
            <person name="Yang P."/>
            <person name="Li Q."/>
            <person name="Li C."/>
            <person name="Zhang P."/>
            <person name="Huang Z."/>
            <person name="Berger S.L."/>
            <person name="Reinberg D."/>
            <person name="Wang J."/>
            <person name="Liebig J."/>
        </authorList>
    </citation>
    <scope>NUCLEOTIDE SEQUENCE [LARGE SCALE GENOMIC DNA]</scope>
    <source>
        <strain evidence="2">C129</strain>
    </source>
</reference>
<dbReference type="STRING" id="104421.E2B0K1"/>
<dbReference type="OrthoDB" id="6374619at2759"/>
<evidence type="ECO:0000313" key="2">
    <source>
        <dbReference type="Proteomes" id="UP000000311"/>
    </source>
</evidence>
<gene>
    <name evidence="1" type="ORF">EAG_01342</name>
</gene>
<dbReference type="Proteomes" id="UP000000311">
    <property type="component" value="Unassembled WGS sequence"/>
</dbReference>
<dbReference type="OMA" id="KEHWKVF"/>
<dbReference type="AlphaFoldDB" id="E2B0K1"/>
<keyword evidence="2" id="KW-1185">Reference proteome</keyword>
<evidence type="ECO:0000313" key="1">
    <source>
        <dbReference type="EMBL" id="EFN60784.1"/>
    </source>
</evidence>
<dbReference type="EMBL" id="GL444628">
    <property type="protein sequence ID" value="EFN60784.1"/>
    <property type="molecule type" value="Genomic_DNA"/>
</dbReference>
<sequence>MAPTVCVAEFPVVRTTVNTYVRRRRRSQNRINITKRQTFPLEQMLQIGTIIETSLTSRENCLRKLKYMNMIPNCSIPDKNTKHATNTNEYCKKLLMPKKDLLSIIIHTIILIQRNRILQRRLNALQAETRRFLHSVLKNPQNQNQERRLQILHPTYSEDEII</sequence>
<name>E2B0K1_CAMFO</name>